<evidence type="ECO:0000256" key="5">
    <source>
        <dbReference type="SAM" id="MobiDB-lite"/>
    </source>
</evidence>
<evidence type="ECO:0000313" key="10">
    <source>
        <dbReference type="Proteomes" id="UP001500037"/>
    </source>
</evidence>
<evidence type="ECO:0000259" key="8">
    <source>
        <dbReference type="PROSITE" id="PS51910"/>
    </source>
</evidence>
<dbReference type="InterPro" id="IPR001223">
    <property type="entry name" value="Glyco_hydro18_cat"/>
</dbReference>
<dbReference type="PANTHER" id="PTHR42976">
    <property type="entry name" value="BIFUNCTIONAL CHITINASE/LYSOZYME-RELATED"/>
    <property type="match status" value="1"/>
</dbReference>
<dbReference type="CDD" id="cd06543">
    <property type="entry name" value="GH18_PF-ChiA-like"/>
    <property type="match status" value="1"/>
</dbReference>
<dbReference type="PROSITE" id="PS51910">
    <property type="entry name" value="GH18_2"/>
    <property type="match status" value="1"/>
</dbReference>
<sequence>MPLVSTNVGVPRPAPTQSGGVHLALPRSKEDPPMRRVTLPTVTAVSALLAGAVLPLSLSAASTARADAAAQSGLVATLTEPQSWQSGFEADYTVTNHTNQTVNSWSITFDLPAGESVSTAWNGTLTQSGTHYTVSSPSWASPLAPGASAPAVGMDVSASGTQVLPANCLINNQPCTGVPSDTSAPTVPTGLKVTGAGPNAVSLAWNAATDNVAVVGYHLYEGTALVASTTTGTSATVSGLLAGSTHSFAVTAYDLAGNESAKSAVVSGVAGSGTAPGVAAPFVDLGAWPTPNLPQIAAATGIKQFSLGFIVNGTTACTASWFNAFDPGTGWNKADFDAVRAAGGDIRPSFGGANGTELAQSCTTVPTLTAQYQKVVDTYGLDRIDFDIEGSAVSDHTSVDRRSAAIAAVQAAQRAKGRDLKVTLTLPVLPSGLTTDGVYILQSAKAAGVNVDAVNVMAMDFGNVEAPNPSGKMGAYAIQSAQSTRAQVAQVWPALTTAQTWAMVGVTPMLGQNDNTDEVFGLADAQQLLTFAQQNHLGELAFWEVTRDGNACTGSLFKCTNIAQTPYQFSKMWAGYTG</sequence>
<dbReference type="InterPro" id="IPR052750">
    <property type="entry name" value="GH18_Chitinase"/>
</dbReference>
<reference evidence="10" key="1">
    <citation type="journal article" date="2019" name="Int. J. Syst. Evol. Microbiol.">
        <title>The Global Catalogue of Microorganisms (GCM) 10K type strain sequencing project: providing services to taxonomists for standard genome sequencing and annotation.</title>
        <authorList>
            <consortium name="The Broad Institute Genomics Platform"/>
            <consortium name="The Broad Institute Genome Sequencing Center for Infectious Disease"/>
            <person name="Wu L."/>
            <person name="Ma J."/>
        </authorList>
    </citation>
    <scope>NUCLEOTIDE SEQUENCE [LARGE SCALE GENOMIC DNA]</scope>
    <source>
        <strain evidence="10">JCM 13004</strain>
    </source>
</reference>
<protein>
    <recommendedName>
        <fullName evidence="11">Glycosyl hydrolase family 18 (Putative chitinase)</fullName>
    </recommendedName>
</protein>
<dbReference type="SUPFAM" id="SSF49384">
    <property type="entry name" value="Carbohydrate-binding domain"/>
    <property type="match status" value="1"/>
</dbReference>
<organism evidence="9 10">
    <name type="scientific">Kitasatospora nipponensis</name>
    <dbReference type="NCBI Taxonomy" id="258049"/>
    <lineage>
        <taxon>Bacteria</taxon>
        <taxon>Bacillati</taxon>
        <taxon>Actinomycetota</taxon>
        <taxon>Actinomycetes</taxon>
        <taxon>Kitasatosporales</taxon>
        <taxon>Streptomycetaceae</taxon>
        <taxon>Kitasatospora</taxon>
    </lineage>
</organism>
<evidence type="ECO:0000256" key="4">
    <source>
        <dbReference type="ARBA" id="ARBA00023326"/>
    </source>
</evidence>
<dbReference type="InterPro" id="IPR012291">
    <property type="entry name" value="CBM2_carb-bd_dom_sf"/>
</dbReference>
<dbReference type="Gene3D" id="3.20.20.80">
    <property type="entry name" value="Glycosidases"/>
    <property type="match status" value="1"/>
</dbReference>
<dbReference type="SUPFAM" id="SSF49265">
    <property type="entry name" value="Fibronectin type III"/>
    <property type="match status" value="1"/>
</dbReference>
<feature type="region of interest" description="Disordered" evidence="5">
    <location>
        <begin position="1"/>
        <end position="32"/>
    </location>
</feature>
<dbReference type="InterPro" id="IPR017853">
    <property type="entry name" value="GH"/>
</dbReference>
<dbReference type="SMART" id="SM00637">
    <property type="entry name" value="CBD_II"/>
    <property type="match status" value="1"/>
</dbReference>
<dbReference type="InterPro" id="IPR001919">
    <property type="entry name" value="CBD2"/>
</dbReference>
<evidence type="ECO:0000259" key="7">
    <source>
        <dbReference type="PROSITE" id="PS51173"/>
    </source>
</evidence>
<dbReference type="InterPro" id="IPR013783">
    <property type="entry name" value="Ig-like_fold"/>
</dbReference>
<evidence type="ECO:0000256" key="3">
    <source>
        <dbReference type="ARBA" id="ARBA00023295"/>
    </source>
</evidence>
<dbReference type="PROSITE" id="PS51173">
    <property type="entry name" value="CBM2"/>
    <property type="match status" value="1"/>
</dbReference>
<dbReference type="Pfam" id="PF00553">
    <property type="entry name" value="CBM_2"/>
    <property type="match status" value="1"/>
</dbReference>
<evidence type="ECO:0008006" key="11">
    <source>
        <dbReference type="Google" id="ProtNLM"/>
    </source>
</evidence>
<dbReference type="SMART" id="SM00060">
    <property type="entry name" value="FN3"/>
    <property type="match status" value="1"/>
</dbReference>
<dbReference type="Pfam" id="PF00704">
    <property type="entry name" value="Glyco_hydro_18"/>
    <property type="match status" value="1"/>
</dbReference>
<evidence type="ECO:0000256" key="2">
    <source>
        <dbReference type="ARBA" id="ARBA00023277"/>
    </source>
</evidence>
<dbReference type="Gene3D" id="2.60.40.290">
    <property type="match status" value="1"/>
</dbReference>
<keyword evidence="2" id="KW-0119">Carbohydrate metabolism</keyword>
<dbReference type="InterPro" id="IPR036116">
    <property type="entry name" value="FN3_sf"/>
</dbReference>
<keyword evidence="1" id="KW-0732">Signal</keyword>
<keyword evidence="3" id="KW-0378">Hydrolase</keyword>
<dbReference type="PANTHER" id="PTHR42976:SF1">
    <property type="entry name" value="GH18 DOMAIN-CONTAINING PROTEIN-RELATED"/>
    <property type="match status" value="1"/>
</dbReference>
<feature type="domain" description="CBM2" evidence="7">
    <location>
        <begin position="67"/>
        <end position="178"/>
    </location>
</feature>
<dbReference type="InterPro" id="IPR003961">
    <property type="entry name" value="FN3_dom"/>
</dbReference>
<comment type="caution">
    <text evidence="9">The sequence shown here is derived from an EMBL/GenBank/DDBJ whole genome shotgun (WGS) entry which is preliminary data.</text>
</comment>
<dbReference type="Pfam" id="PF00041">
    <property type="entry name" value="fn3"/>
    <property type="match status" value="1"/>
</dbReference>
<dbReference type="EMBL" id="BAAALF010000070">
    <property type="protein sequence ID" value="GAA1245256.1"/>
    <property type="molecule type" value="Genomic_DNA"/>
</dbReference>
<evidence type="ECO:0000256" key="1">
    <source>
        <dbReference type="ARBA" id="ARBA00022729"/>
    </source>
</evidence>
<feature type="domain" description="GH18" evidence="8">
    <location>
        <begin position="276"/>
        <end position="578"/>
    </location>
</feature>
<gene>
    <name evidence="9" type="ORF">GCM10009665_40140</name>
</gene>
<keyword evidence="3" id="KW-0326">Glycosidase</keyword>
<proteinExistence type="predicted"/>
<dbReference type="CDD" id="cd00063">
    <property type="entry name" value="FN3"/>
    <property type="match status" value="1"/>
</dbReference>
<accession>A0ABP4GZP6</accession>
<keyword evidence="10" id="KW-1185">Reference proteome</keyword>
<evidence type="ECO:0000313" key="9">
    <source>
        <dbReference type="EMBL" id="GAA1245256.1"/>
    </source>
</evidence>
<dbReference type="Gene3D" id="2.60.40.10">
    <property type="entry name" value="Immunoglobulins"/>
    <property type="match status" value="1"/>
</dbReference>
<dbReference type="Proteomes" id="UP001500037">
    <property type="component" value="Unassembled WGS sequence"/>
</dbReference>
<evidence type="ECO:0000259" key="6">
    <source>
        <dbReference type="PROSITE" id="PS50853"/>
    </source>
</evidence>
<dbReference type="SUPFAM" id="SSF51445">
    <property type="entry name" value="(Trans)glycosidases"/>
    <property type="match status" value="1"/>
</dbReference>
<dbReference type="PROSITE" id="PS50853">
    <property type="entry name" value="FN3"/>
    <property type="match status" value="1"/>
</dbReference>
<dbReference type="InterPro" id="IPR008965">
    <property type="entry name" value="CBM2/CBM3_carb-bd_dom_sf"/>
</dbReference>
<feature type="domain" description="Fibronectin type-III" evidence="6">
    <location>
        <begin position="187"/>
        <end position="277"/>
    </location>
</feature>
<keyword evidence="4" id="KW-0624">Polysaccharide degradation</keyword>
<name>A0ABP4GZP6_9ACTN</name>